<dbReference type="InterPro" id="IPR001525">
    <property type="entry name" value="C5_MeTfrase"/>
</dbReference>
<keyword evidence="4 5" id="KW-0949">S-adenosyl-L-methionine</keyword>
<dbReference type="PANTHER" id="PTHR10629">
    <property type="entry name" value="CYTOSINE-SPECIFIC METHYLTRANSFERASE"/>
    <property type="match status" value="1"/>
</dbReference>
<evidence type="ECO:0000313" key="7">
    <source>
        <dbReference type="Proteomes" id="UP000253664"/>
    </source>
</evidence>
<dbReference type="Gene3D" id="3.40.50.150">
    <property type="entry name" value="Vaccinia Virus protein VP39"/>
    <property type="match status" value="1"/>
</dbReference>
<dbReference type="PANTHER" id="PTHR10629:SF52">
    <property type="entry name" value="DNA (CYTOSINE-5)-METHYLTRANSFERASE 1"/>
    <property type="match status" value="1"/>
</dbReference>
<dbReference type="Pfam" id="PF00145">
    <property type="entry name" value="DNA_methylase"/>
    <property type="match status" value="2"/>
</dbReference>
<dbReference type="InterPro" id="IPR029063">
    <property type="entry name" value="SAM-dependent_MTases_sf"/>
</dbReference>
<accession>A0A367LH78</accession>
<evidence type="ECO:0000256" key="4">
    <source>
        <dbReference type="ARBA" id="ARBA00022691"/>
    </source>
</evidence>
<dbReference type="GO" id="GO:0044027">
    <property type="term" value="P:negative regulation of gene expression via chromosomal CpG island methylation"/>
    <property type="evidence" value="ECO:0007669"/>
    <property type="project" value="TreeGrafter"/>
</dbReference>
<proteinExistence type="inferred from homology"/>
<protein>
    <recommendedName>
        <fullName evidence="1">DNA (cytosine-5-)-methyltransferase</fullName>
        <ecNumber evidence="1">2.1.1.37</ecNumber>
    </recommendedName>
</protein>
<dbReference type="GO" id="GO:0032259">
    <property type="term" value="P:methylation"/>
    <property type="evidence" value="ECO:0007669"/>
    <property type="project" value="UniProtKB-KW"/>
</dbReference>
<evidence type="ECO:0000256" key="3">
    <source>
        <dbReference type="ARBA" id="ARBA00022679"/>
    </source>
</evidence>
<dbReference type="Gene3D" id="3.90.120.10">
    <property type="entry name" value="DNA Methylase, subunit A, domain 2"/>
    <property type="match status" value="1"/>
</dbReference>
<dbReference type="EMBL" id="LKCN02000005">
    <property type="protein sequence ID" value="RCI13794.1"/>
    <property type="molecule type" value="Genomic_DNA"/>
</dbReference>
<dbReference type="GO" id="GO:0003886">
    <property type="term" value="F:DNA (cytosine-5-)-methyltransferase activity"/>
    <property type="evidence" value="ECO:0007669"/>
    <property type="project" value="UniProtKB-EC"/>
</dbReference>
<dbReference type="EC" id="2.1.1.37" evidence="1"/>
<comment type="similarity">
    <text evidence="5">Belongs to the class I-like SAM-binding methyltransferase superfamily. C5-methyltransferase family.</text>
</comment>
<dbReference type="PROSITE" id="PS51679">
    <property type="entry name" value="SAM_MT_C5"/>
    <property type="match status" value="1"/>
</dbReference>
<dbReference type="InterPro" id="IPR050390">
    <property type="entry name" value="C5-Methyltransferase"/>
</dbReference>
<feature type="active site" evidence="5">
    <location>
        <position position="346"/>
    </location>
</feature>
<dbReference type="AlphaFoldDB" id="A0A367LH78"/>
<organism evidence="6 7">
    <name type="scientific">Ophiocordyceps polyrhachis-furcata BCC 54312</name>
    <dbReference type="NCBI Taxonomy" id="1330021"/>
    <lineage>
        <taxon>Eukaryota</taxon>
        <taxon>Fungi</taxon>
        <taxon>Dikarya</taxon>
        <taxon>Ascomycota</taxon>
        <taxon>Pezizomycotina</taxon>
        <taxon>Sordariomycetes</taxon>
        <taxon>Hypocreomycetidae</taxon>
        <taxon>Hypocreales</taxon>
        <taxon>Ophiocordycipitaceae</taxon>
        <taxon>Ophiocordyceps</taxon>
    </lineage>
</organism>
<evidence type="ECO:0000256" key="1">
    <source>
        <dbReference type="ARBA" id="ARBA00011975"/>
    </source>
</evidence>
<reference evidence="6 7" key="1">
    <citation type="journal article" date="2015" name="BMC Genomics">
        <title>Insights from the genome of Ophiocordyceps polyrhachis-furcata to pathogenicity and host specificity in insect fungi.</title>
        <authorList>
            <person name="Wichadakul D."/>
            <person name="Kobmoo N."/>
            <person name="Ingsriswang S."/>
            <person name="Tangphatsornruang S."/>
            <person name="Chantasingh D."/>
            <person name="Luangsa-ard J.J."/>
            <person name="Eurwilaichitr L."/>
        </authorList>
    </citation>
    <scope>NUCLEOTIDE SEQUENCE [LARGE SCALE GENOMIC DNA]</scope>
    <source>
        <strain evidence="6 7">BCC 54312</strain>
    </source>
</reference>
<dbReference type="OrthoDB" id="414133at2759"/>
<dbReference type="SUPFAM" id="SSF53335">
    <property type="entry name" value="S-adenosyl-L-methionine-dependent methyltransferases"/>
    <property type="match status" value="1"/>
</dbReference>
<sequence length="576" mass="64111">MSVMELSSSRSRSISVASTATLRAFDTDTVPEAIDLTLEDSDGLQHGELALVRVVIRGQAFQQGNFVEVRNTKLGTHIVDFIQVKVVLKGPEGKRILRGTPFTRTRNLAGELPKKLNEICMLHYTNISAGLGAVMEPSLVSVAEDFIVGKRKMIVTNAPWPEFNPSSGDNQMRHGRHERLGLLVCRWNAKVGFVMKGRKMKPVERAMEMMRSTEVLDVRYRIQDWKLRNRWRGSYVQGGSFINGRQVDGCPVDLDADTAVTVPRTMATDQRYTFFDAYAGAGGVSRGAQSAGLKVSCAIDKDRDACRTYKLNFPTARLFEMSVDKFIQSASGEHIRSDVLHMSPPCQFFSPAHTRESVHDEANMDAFLGGGNLVHKIRPRIVTVEQTFGINHDRHQPFLRALIGHLTQLNYSVRWKVVHLCAWGCAQKRKRLIIIAAGPGERLPEFPQDTHSEAGGAGLLPFTCFGQAIAGIMPGDELHDVEGTRHFPVPRSPLDATKLVDTVTTGAGDLYHPSGRRELTIREYACLQGFPHCHRFRGTKTSKRCQIGNAFPPNTVEVLYRHLRLSLLRQDGLMGA</sequence>
<keyword evidence="2 5" id="KW-0489">Methyltransferase</keyword>
<name>A0A367LH78_9HYPO</name>
<comment type="caution">
    <text evidence="6">The sequence shown here is derived from an EMBL/GenBank/DDBJ whole genome shotgun (WGS) entry which is preliminary data.</text>
</comment>
<evidence type="ECO:0000313" key="6">
    <source>
        <dbReference type="EMBL" id="RCI13794.1"/>
    </source>
</evidence>
<keyword evidence="3 5" id="KW-0808">Transferase</keyword>
<gene>
    <name evidence="6" type="ORF">L249_8283</name>
</gene>
<evidence type="ECO:0000256" key="5">
    <source>
        <dbReference type="PROSITE-ProRule" id="PRU01016"/>
    </source>
</evidence>
<dbReference type="Proteomes" id="UP000253664">
    <property type="component" value="Unassembled WGS sequence"/>
</dbReference>
<dbReference type="PRINTS" id="PR00105">
    <property type="entry name" value="C5METTRFRASE"/>
</dbReference>
<dbReference type="GO" id="GO:0005634">
    <property type="term" value="C:nucleus"/>
    <property type="evidence" value="ECO:0007669"/>
    <property type="project" value="TreeGrafter"/>
</dbReference>
<dbReference type="GO" id="GO:0003677">
    <property type="term" value="F:DNA binding"/>
    <property type="evidence" value="ECO:0007669"/>
    <property type="project" value="TreeGrafter"/>
</dbReference>
<dbReference type="STRING" id="1330021.A0A367LH78"/>
<keyword evidence="7" id="KW-1185">Reference proteome</keyword>
<evidence type="ECO:0000256" key="2">
    <source>
        <dbReference type="ARBA" id="ARBA00022603"/>
    </source>
</evidence>